<evidence type="ECO:0000313" key="3">
    <source>
        <dbReference type="Proteomes" id="UP000219036"/>
    </source>
</evidence>
<reference evidence="3" key="1">
    <citation type="submission" date="2017-09" db="EMBL/GenBank/DDBJ databases">
        <authorList>
            <person name="Varghese N."/>
            <person name="Submissions S."/>
        </authorList>
    </citation>
    <scope>NUCLEOTIDE SEQUENCE [LARGE SCALE GENOMIC DNA]</scope>
    <source>
        <strain evidence="3">DSM 15103</strain>
    </source>
</reference>
<sequence>MDKKIPVISIVGIHNSGKTTFIERIIKILSEKGYKVGTIKHDPKGKAKTDTPGKDSYRMFNAGARQVVLASPKKITSYIRDDDYDPSDIIEKYMVSDLDIIIIEGFKGYRNTDKFEVIRKEEDRDLVISEKEGLKGVITDYYPYPLKFDVNRPEDFAEYIEKHYIKAEKHL</sequence>
<dbReference type="InterPro" id="IPR052539">
    <property type="entry name" value="MGD_biosynthesis_adapter"/>
</dbReference>
<dbReference type="NCBIfam" id="TIGR00176">
    <property type="entry name" value="mobB"/>
    <property type="match status" value="1"/>
</dbReference>
<dbReference type="EMBL" id="OBEI01000002">
    <property type="protein sequence ID" value="SNZ06795.1"/>
    <property type="molecule type" value="Genomic_DNA"/>
</dbReference>
<dbReference type="InterPro" id="IPR004435">
    <property type="entry name" value="MobB_dom"/>
</dbReference>
<evidence type="ECO:0000313" key="2">
    <source>
        <dbReference type="EMBL" id="SNZ06795.1"/>
    </source>
</evidence>
<dbReference type="Pfam" id="PF03205">
    <property type="entry name" value="MobB"/>
    <property type="match status" value="1"/>
</dbReference>
<name>A0A285NBF7_9AQUI</name>
<dbReference type="CDD" id="cd03116">
    <property type="entry name" value="MobB"/>
    <property type="match status" value="1"/>
</dbReference>
<dbReference type="Proteomes" id="UP000219036">
    <property type="component" value="Unassembled WGS sequence"/>
</dbReference>
<dbReference type="PANTHER" id="PTHR40072:SF1">
    <property type="entry name" value="MOLYBDOPTERIN-GUANINE DINUCLEOTIDE BIOSYNTHESIS ADAPTER PROTEIN"/>
    <property type="match status" value="1"/>
</dbReference>
<dbReference type="OrthoDB" id="9786803at2"/>
<accession>A0A285NBF7</accession>
<organism evidence="2 3">
    <name type="scientific">Persephonella hydrogeniphila</name>
    <dbReference type="NCBI Taxonomy" id="198703"/>
    <lineage>
        <taxon>Bacteria</taxon>
        <taxon>Pseudomonadati</taxon>
        <taxon>Aquificota</taxon>
        <taxon>Aquificia</taxon>
        <taxon>Aquificales</taxon>
        <taxon>Hydrogenothermaceae</taxon>
        <taxon>Persephonella</taxon>
    </lineage>
</organism>
<proteinExistence type="predicted"/>
<evidence type="ECO:0000259" key="1">
    <source>
        <dbReference type="Pfam" id="PF03205"/>
    </source>
</evidence>
<dbReference type="GO" id="GO:0005525">
    <property type="term" value="F:GTP binding"/>
    <property type="evidence" value="ECO:0007669"/>
    <property type="project" value="InterPro"/>
</dbReference>
<gene>
    <name evidence="2" type="ORF">SAMN06265182_0801</name>
</gene>
<dbReference type="GO" id="GO:0006777">
    <property type="term" value="P:Mo-molybdopterin cofactor biosynthetic process"/>
    <property type="evidence" value="ECO:0007669"/>
    <property type="project" value="InterPro"/>
</dbReference>
<dbReference type="PANTHER" id="PTHR40072">
    <property type="entry name" value="MOLYBDOPTERIN-GUANINE DINUCLEOTIDE BIOSYNTHESIS ADAPTER PROTEIN-RELATED"/>
    <property type="match status" value="1"/>
</dbReference>
<feature type="domain" description="Molybdopterin-guanine dinucleotide biosynthesis protein B (MobB)" evidence="1">
    <location>
        <begin position="7"/>
        <end position="140"/>
    </location>
</feature>
<dbReference type="SUPFAM" id="SSF52540">
    <property type="entry name" value="P-loop containing nucleoside triphosphate hydrolases"/>
    <property type="match status" value="1"/>
</dbReference>
<protein>
    <submittedName>
        <fullName evidence="2">Molybdopterin-guanine dinucleotide biosynthesis protein B</fullName>
    </submittedName>
</protein>
<dbReference type="RefSeq" id="WP_096999976.1">
    <property type="nucleotide sequence ID" value="NZ_OBEI01000002.1"/>
</dbReference>
<dbReference type="AlphaFoldDB" id="A0A285NBF7"/>
<dbReference type="Gene3D" id="3.40.50.300">
    <property type="entry name" value="P-loop containing nucleotide triphosphate hydrolases"/>
    <property type="match status" value="1"/>
</dbReference>
<keyword evidence="3" id="KW-1185">Reference proteome</keyword>
<dbReference type="InterPro" id="IPR027417">
    <property type="entry name" value="P-loop_NTPase"/>
</dbReference>